<dbReference type="EMBL" id="CM016556">
    <property type="protein sequence ID" value="TKW15082.1"/>
    <property type="molecule type" value="Genomic_DNA"/>
</dbReference>
<proteinExistence type="predicted"/>
<dbReference type="Proteomes" id="UP000298652">
    <property type="component" value="Chromosome 5"/>
</dbReference>
<name>A0A4U6UI43_SETVI</name>
<organism evidence="1 2">
    <name type="scientific">Setaria viridis</name>
    <name type="common">Green bristlegrass</name>
    <name type="synonym">Setaria italica subsp. viridis</name>
    <dbReference type="NCBI Taxonomy" id="4556"/>
    <lineage>
        <taxon>Eukaryota</taxon>
        <taxon>Viridiplantae</taxon>
        <taxon>Streptophyta</taxon>
        <taxon>Embryophyta</taxon>
        <taxon>Tracheophyta</taxon>
        <taxon>Spermatophyta</taxon>
        <taxon>Magnoliopsida</taxon>
        <taxon>Liliopsida</taxon>
        <taxon>Poales</taxon>
        <taxon>Poaceae</taxon>
        <taxon>PACMAD clade</taxon>
        <taxon>Panicoideae</taxon>
        <taxon>Panicodae</taxon>
        <taxon>Paniceae</taxon>
        <taxon>Cenchrinae</taxon>
        <taxon>Setaria</taxon>
    </lineage>
</organism>
<reference evidence="1" key="1">
    <citation type="submission" date="2019-03" db="EMBL/GenBank/DDBJ databases">
        <title>WGS assembly of Setaria viridis.</title>
        <authorList>
            <person name="Huang P."/>
            <person name="Jenkins J."/>
            <person name="Grimwood J."/>
            <person name="Barry K."/>
            <person name="Healey A."/>
            <person name="Mamidi S."/>
            <person name="Sreedasyam A."/>
            <person name="Shu S."/>
            <person name="Feldman M."/>
            <person name="Wu J."/>
            <person name="Yu Y."/>
            <person name="Chen C."/>
            <person name="Johnson J."/>
            <person name="Rokhsar D."/>
            <person name="Baxter I."/>
            <person name="Schmutz J."/>
            <person name="Brutnell T."/>
            <person name="Kellogg E."/>
        </authorList>
    </citation>
    <scope>NUCLEOTIDE SEQUENCE [LARGE SCALE GENOMIC DNA]</scope>
</reference>
<dbReference type="AlphaFoldDB" id="A0A4U6UI43"/>
<protein>
    <submittedName>
        <fullName evidence="1">Uncharacterized protein</fullName>
    </submittedName>
</protein>
<evidence type="ECO:0000313" key="1">
    <source>
        <dbReference type="EMBL" id="TKW15082.1"/>
    </source>
</evidence>
<accession>A0A4U6UI43</accession>
<sequence>MALPSLSGRVTRVLTGAWPRARAIATCARTGCVAVVGMCINADSRYQNEQRSRQPTSLVLFKSTGKRSGCSSSCSDTCCRAYKLLDQMPCRPMGRLPCVRAAPAQPTNICWLAPWTARQRRAHVFLA</sequence>
<keyword evidence="2" id="KW-1185">Reference proteome</keyword>
<gene>
    <name evidence="1" type="ORF">SEVIR_5G207866v2</name>
</gene>
<dbReference type="Gramene" id="TKW15082">
    <property type="protein sequence ID" value="TKW15082"/>
    <property type="gene ID" value="SEVIR_5G207866v2"/>
</dbReference>
<evidence type="ECO:0000313" key="2">
    <source>
        <dbReference type="Proteomes" id="UP000298652"/>
    </source>
</evidence>